<sequence length="138" mass="12775">MARHSAKKSSAAQRALLRAGLTLTAAGAALGGGAVSAGAAEPAAAPLASPVGDLDTAAAGGAVAGALETAANGGLAPVKHLKLNPLSGTGVDPLDNAVGTQVADFKPVTTATATGPVAKGGALGDLPLVGPASSLLPG</sequence>
<protein>
    <recommendedName>
        <fullName evidence="3">ATP-binding protein</fullName>
    </recommendedName>
</protein>
<organism evidence="2">
    <name type="scientific">Streptomyces sp. NBC_00119</name>
    <dbReference type="NCBI Taxonomy" id="2975659"/>
    <lineage>
        <taxon>Bacteria</taxon>
        <taxon>Bacillati</taxon>
        <taxon>Actinomycetota</taxon>
        <taxon>Actinomycetes</taxon>
        <taxon>Kitasatosporales</taxon>
        <taxon>Streptomycetaceae</taxon>
        <taxon>Streptomyces</taxon>
    </lineage>
</organism>
<feature type="signal peptide" evidence="1">
    <location>
        <begin position="1"/>
        <end position="39"/>
    </location>
</feature>
<evidence type="ECO:0000256" key="1">
    <source>
        <dbReference type="SAM" id="SignalP"/>
    </source>
</evidence>
<accession>A0AAU1U9L4</accession>
<evidence type="ECO:0008006" key="3">
    <source>
        <dbReference type="Google" id="ProtNLM"/>
    </source>
</evidence>
<proteinExistence type="predicted"/>
<gene>
    <name evidence="2" type="ORF">OHU69_21620</name>
</gene>
<dbReference type="EMBL" id="CP108195">
    <property type="protein sequence ID" value="WTS13419.1"/>
    <property type="molecule type" value="Genomic_DNA"/>
</dbReference>
<feature type="chain" id="PRO_5043950761" description="ATP-binding protein" evidence="1">
    <location>
        <begin position="40"/>
        <end position="138"/>
    </location>
</feature>
<name>A0AAU1U9L4_9ACTN</name>
<keyword evidence="1" id="KW-0732">Signal</keyword>
<reference evidence="2" key="1">
    <citation type="submission" date="2022-10" db="EMBL/GenBank/DDBJ databases">
        <title>The complete genomes of actinobacterial strains from the NBC collection.</title>
        <authorList>
            <person name="Joergensen T.S."/>
            <person name="Alvarez Arevalo M."/>
            <person name="Sterndorff E.B."/>
            <person name="Faurdal D."/>
            <person name="Vuksanovic O."/>
            <person name="Mourched A.-S."/>
            <person name="Charusanti P."/>
            <person name="Shaw S."/>
            <person name="Blin K."/>
            <person name="Weber T."/>
        </authorList>
    </citation>
    <scope>NUCLEOTIDE SEQUENCE</scope>
    <source>
        <strain evidence="2">NBC_00119</strain>
    </source>
</reference>
<dbReference type="AlphaFoldDB" id="A0AAU1U9L4"/>
<evidence type="ECO:0000313" key="2">
    <source>
        <dbReference type="EMBL" id="WTS13419.1"/>
    </source>
</evidence>